<sequence>MVTGASSGLGLATAVGLAGTGRRVVATVREGSRTTELAAASAASGGLISMARLDVRDRAAAAALVGSLTADGLAIDVLVNNAGVGSFGAVETSTDAELELVMDTNFLAAVAMTRLVLPGMRARRGGTVVNIGSVDGWLPGRPLRWAYAASKHALGTFSEALALEVASFGIRVRQLDPGFHATRIRDNRIARATSPGQVGAEVEAAYADLGAAVDRAMRAGGGAAADPADVARAVVAAIEDRDVHPIRRLVGADALAATAAARGRSEQEQAADWWRDAGLAPPGEGTDL</sequence>
<dbReference type="PANTHER" id="PTHR43976">
    <property type="entry name" value="SHORT CHAIN DEHYDROGENASE"/>
    <property type="match status" value="1"/>
</dbReference>
<dbReference type="PRINTS" id="PR00080">
    <property type="entry name" value="SDRFAMILY"/>
</dbReference>
<dbReference type="Pfam" id="PF00106">
    <property type="entry name" value="adh_short"/>
    <property type="match status" value="1"/>
</dbReference>
<evidence type="ECO:0000256" key="2">
    <source>
        <dbReference type="ARBA" id="ARBA00023002"/>
    </source>
</evidence>
<dbReference type="EMBL" id="JACHWR010000001">
    <property type="protein sequence ID" value="MBB3041756.1"/>
    <property type="molecule type" value="Genomic_DNA"/>
</dbReference>
<dbReference type="SUPFAM" id="SSF51735">
    <property type="entry name" value="NAD(P)-binding Rossmann-fold domains"/>
    <property type="match status" value="1"/>
</dbReference>
<dbReference type="AlphaFoldDB" id="A0A7W4VU18"/>
<dbReference type="InterPro" id="IPR020904">
    <property type="entry name" value="Sc_DH/Rdtase_CS"/>
</dbReference>
<comment type="caution">
    <text evidence="5">The sequence shown here is derived from an EMBL/GenBank/DDBJ whole genome shotgun (WGS) entry which is preliminary data.</text>
</comment>
<dbReference type="Gene3D" id="3.40.50.720">
    <property type="entry name" value="NAD(P)-binding Rossmann-like Domain"/>
    <property type="match status" value="1"/>
</dbReference>
<gene>
    <name evidence="5" type="ORF">FHU40_001557</name>
</gene>
<evidence type="ECO:0000256" key="4">
    <source>
        <dbReference type="SAM" id="MobiDB-lite"/>
    </source>
</evidence>
<keyword evidence="2" id="KW-0560">Oxidoreductase</keyword>
<dbReference type="InterPro" id="IPR051911">
    <property type="entry name" value="SDR_oxidoreductase"/>
</dbReference>
<dbReference type="GO" id="GO:0016491">
    <property type="term" value="F:oxidoreductase activity"/>
    <property type="evidence" value="ECO:0007669"/>
    <property type="project" value="UniProtKB-KW"/>
</dbReference>
<accession>A0A7W4VU18</accession>
<evidence type="ECO:0000313" key="6">
    <source>
        <dbReference type="Proteomes" id="UP000589626"/>
    </source>
</evidence>
<name>A0A7W4VU18_9ACTN</name>
<evidence type="ECO:0000256" key="1">
    <source>
        <dbReference type="ARBA" id="ARBA00006484"/>
    </source>
</evidence>
<evidence type="ECO:0000256" key="3">
    <source>
        <dbReference type="RuleBase" id="RU000363"/>
    </source>
</evidence>
<dbReference type="PANTHER" id="PTHR43976:SF16">
    <property type="entry name" value="SHORT-CHAIN DEHYDROGENASE_REDUCTASE FAMILY PROTEIN"/>
    <property type="match status" value="1"/>
</dbReference>
<dbReference type="PRINTS" id="PR00081">
    <property type="entry name" value="GDHRDH"/>
</dbReference>
<dbReference type="InterPro" id="IPR002347">
    <property type="entry name" value="SDR_fam"/>
</dbReference>
<organism evidence="5 6">
    <name type="scientific">Nocardioides soli</name>
    <dbReference type="NCBI Taxonomy" id="1036020"/>
    <lineage>
        <taxon>Bacteria</taxon>
        <taxon>Bacillati</taxon>
        <taxon>Actinomycetota</taxon>
        <taxon>Actinomycetes</taxon>
        <taxon>Propionibacteriales</taxon>
        <taxon>Nocardioidaceae</taxon>
        <taxon>Nocardioides</taxon>
    </lineage>
</organism>
<dbReference type="PROSITE" id="PS00061">
    <property type="entry name" value="ADH_SHORT"/>
    <property type="match status" value="1"/>
</dbReference>
<dbReference type="InterPro" id="IPR036291">
    <property type="entry name" value="NAD(P)-bd_dom_sf"/>
</dbReference>
<feature type="region of interest" description="Disordered" evidence="4">
    <location>
        <begin position="261"/>
        <end position="288"/>
    </location>
</feature>
<reference evidence="5 6" key="1">
    <citation type="submission" date="2020-08" db="EMBL/GenBank/DDBJ databases">
        <title>Sequencing the genomes of 1000 actinobacteria strains.</title>
        <authorList>
            <person name="Klenk H.-P."/>
        </authorList>
    </citation>
    <scope>NUCLEOTIDE SEQUENCE [LARGE SCALE GENOMIC DNA]</scope>
    <source>
        <strain evidence="5 6">DSM 105498</strain>
    </source>
</reference>
<dbReference type="Proteomes" id="UP000589626">
    <property type="component" value="Unassembled WGS sequence"/>
</dbReference>
<keyword evidence="6" id="KW-1185">Reference proteome</keyword>
<evidence type="ECO:0000313" key="5">
    <source>
        <dbReference type="EMBL" id="MBB3041756.1"/>
    </source>
</evidence>
<proteinExistence type="inferred from homology"/>
<comment type="similarity">
    <text evidence="1 3">Belongs to the short-chain dehydrogenases/reductases (SDR) family.</text>
</comment>
<protein>
    <submittedName>
        <fullName evidence="5">Short-subunit dehydrogenase</fullName>
    </submittedName>
</protein>